<organism evidence="1 2">
    <name type="scientific">Mucilaginibacter gossypiicola</name>
    <dbReference type="NCBI Taxonomy" id="551995"/>
    <lineage>
        <taxon>Bacteria</taxon>
        <taxon>Pseudomonadati</taxon>
        <taxon>Bacteroidota</taxon>
        <taxon>Sphingobacteriia</taxon>
        <taxon>Sphingobacteriales</taxon>
        <taxon>Sphingobacteriaceae</taxon>
        <taxon>Mucilaginibacter</taxon>
    </lineage>
</organism>
<keyword evidence="2" id="KW-1185">Reference proteome</keyword>
<gene>
    <name evidence="1" type="ORF">SAMN05192574_103669</name>
</gene>
<proteinExistence type="predicted"/>
<evidence type="ECO:0000313" key="1">
    <source>
        <dbReference type="EMBL" id="SEN61099.1"/>
    </source>
</evidence>
<sequence>MTTQVKLLKDFMWWMLFVGFLGYCGRASAQVLPEYSAFPKNSIGLQLGTQGIGLQGTSAFGRMFNARIGFNTVPDITVQYNGRDLGLNRTSVYGIVDWQPMYGNTDWLSRKWYVSAGISYYFNNTLYREGIGTVPNYYIYMSKLRPYIGTGLGNMRLGHNIGLRTDFGFFIPTSSATSTYDDKAQKVSSGLRGLLPGMNAAVTLYYRF</sequence>
<dbReference type="RefSeq" id="WP_091210975.1">
    <property type="nucleotide sequence ID" value="NZ_FOCL01000003.1"/>
</dbReference>
<name>A0A1H8HXX6_9SPHI</name>
<dbReference type="STRING" id="551995.SAMN05192574_103669"/>
<reference evidence="2" key="1">
    <citation type="submission" date="2016-10" db="EMBL/GenBank/DDBJ databases">
        <authorList>
            <person name="Varghese N."/>
            <person name="Submissions S."/>
        </authorList>
    </citation>
    <scope>NUCLEOTIDE SEQUENCE [LARGE SCALE GENOMIC DNA]</scope>
    <source>
        <strain evidence="2">Gh-48</strain>
    </source>
</reference>
<dbReference type="Gene3D" id="2.40.160.170">
    <property type="match status" value="1"/>
</dbReference>
<dbReference type="EMBL" id="FOCL01000003">
    <property type="protein sequence ID" value="SEN61099.1"/>
    <property type="molecule type" value="Genomic_DNA"/>
</dbReference>
<evidence type="ECO:0008006" key="3">
    <source>
        <dbReference type="Google" id="ProtNLM"/>
    </source>
</evidence>
<dbReference type="AlphaFoldDB" id="A0A1H8HXX6"/>
<protein>
    <recommendedName>
        <fullName evidence="3">Outer membrane protein beta-barrel domain-containing protein</fullName>
    </recommendedName>
</protein>
<accession>A0A1H8HXX6</accession>
<evidence type="ECO:0000313" key="2">
    <source>
        <dbReference type="Proteomes" id="UP000198942"/>
    </source>
</evidence>
<dbReference type="Proteomes" id="UP000198942">
    <property type="component" value="Unassembled WGS sequence"/>
</dbReference>
<dbReference type="OrthoDB" id="790117at2"/>